<proteinExistence type="predicted"/>
<protein>
    <submittedName>
        <fullName evidence="1">Uncharacterized protein</fullName>
    </submittedName>
</protein>
<sequence length="75" mass="8521">MDPTIGATRTTTDQGKERGNEKGREEKRGSSERFRVLNCTVTYWRVGDRGEGGRGGGEIRDDEGFKSREEREKKN</sequence>
<gene>
    <name evidence="1" type="ORF">BO95DRAFT_439366</name>
</gene>
<organism evidence="1 2">
    <name type="scientific">Aspergillus brunneoviolaceus CBS 621.78</name>
    <dbReference type="NCBI Taxonomy" id="1450534"/>
    <lineage>
        <taxon>Eukaryota</taxon>
        <taxon>Fungi</taxon>
        <taxon>Dikarya</taxon>
        <taxon>Ascomycota</taxon>
        <taxon>Pezizomycotina</taxon>
        <taxon>Eurotiomycetes</taxon>
        <taxon>Eurotiomycetidae</taxon>
        <taxon>Eurotiales</taxon>
        <taxon>Aspergillaceae</taxon>
        <taxon>Aspergillus</taxon>
        <taxon>Aspergillus subgen. Circumdati</taxon>
    </lineage>
</organism>
<dbReference type="EMBL" id="KZ825318">
    <property type="protein sequence ID" value="RAH49442.1"/>
    <property type="molecule type" value="Genomic_DNA"/>
</dbReference>
<reference evidence="1" key="1">
    <citation type="submission" date="2018-02" db="EMBL/GenBank/DDBJ databases">
        <title>The genomes of Aspergillus section Nigri reveals drivers in fungal speciation.</title>
        <authorList>
            <consortium name="DOE Joint Genome Institute"/>
            <person name="Vesth T.C."/>
            <person name="Nybo J."/>
            <person name="Theobald S."/>
            <person name="Brandl J."/>
            <person name="Frisvad J.C."/>
            <person name="Nielsen K.F."/>
            <person name="Lyhne E.K."/>
            <person name="Kogle M.E."/>
            <person name="Kuo A."/>
            <person name="Riley R."/>
            <person name="Clum A."/>
            <person name="Nolan M."/>
            <person name="Lipzen A."/>
            <person name="Salamov A."/>
            <person name="Henrissat B."/>
            <person name="Wiebenga A."/>
            <person name="De vries R.P."/>
            <person name="Grigoriev I.V."/>
            <person name="Mortensen U.H."/>
            <person name="Andersen M.R."/>
            <person name="Baker S.E."/>
        </authorList>
    </citation>
    <scope>NUCLEOTIDE SEQUENCE</scope>
    <source>
        <strain evidence="1">CBS 621.78</strain>
    </source>
</reference>
<name>A0ACD1GJP3_9EURO</name>
<keyword evidence="2" id="KW-1185">Reference proteome</keyword>
<evidence type="ECO:0000313" key="2">
    <source>
        <dbReference type="Proteomes" id="UP000249057"/>
    </source>
</evidence>
<dbReference type="Proteomes" id="UP000249057">
    <property type="component" value="Unassembled WGS sequence"/>
</dbReference>
<evidence type="ECO:0000313" key="1">
    <source>
        <dbReference type="EMBL" id="RAH49442.1"/>
    </source>
</evidence>
<accession>A0ACD1GJP3</accession>